<dbReference type="Gene3D" id="3.30.160.60">
    <property type="entry name" value="Classic Zinc Finger"/>
    <property type="match status" value="1"/>
</dbReference>
<dbReference type="PROSITE" id="PS00028">
    <property type="entry name" value="ZINC_FINGER_C2H2_1"/>
    <property type="match status" value="1"/>
</dbReference>
<keyword evidence="1" id="KW-0479">Metal-binding</keyword>
<feature type="domain" description="C2H2-type" evidence="3">
    <location>
        <begin position="425"/>
        <end position="454"/>
    </location>
</feature>
<gene>
    <name evidence="4" type="ORF">FN846DRAFT_645783</name>
</gene>
<dbReference type="AlphaFoldDB" id="A0A5J5F0V9"/>
<feature type="region of interest" description="Disordered" evidence="2">
    <location>
        <begin position="225"/>
        <end position="252"/>
    </location>
</feature>
<evidence type="ECO:0000256" key="2">
    <source>
        <dbReference type="SAM" id="MobiDB-lite"/>
    </source>
</evidence>
<evidence type="ECO:0000313" key="4">
    <source>
        <dbReference type="EMBL" id="KAA8908815.1"/>
    </source>
</evidence>
<name>A0A5J5F0V9_9PEZI</name>
<dbReference type="PROSITE" id="PS50157">
    <property type="entry name" value="ZINC_FINGER_C2H2_2"/>
    <property type="match status" value="1"/>
</dbReference>
<keyword evidence="5" id="KW-1185">Reference proteome</keyword>
<evidence type="ECO:0000256" key="1">
    <source>
        <dbReference type="PROSITE-ProRule" id="PRU00042"/>
    </source>
</evidence>
<dbReference type="InterPro" id="IPR013087">
    <property type="entry name" value="Znf_C2H2_type"/>
</dbReference>
<dbReference type="OrthoDB" id="5424797at2759"/>
<comment type="caution">
    <text evidence="4">The sequence shown here is derived from an EMBL/GenBank/DDBJ whole genome shotgun (WGS) entry which is preliminary data.</text>
</comment>
<dbReference type="EMBL" id="VXIS01000064">
    <property type="protein sequence ID" value="KAA8908815.1"/>
    <property type="molecule type" value="Genomic_DNA"/>
</dbReference>
<dbReference type="InParanoid" id="A0A5J5F0V9"/>
<dbReference type="GO" id="GO:0008270">
    <property type="term" value="F:zinc ion binding"/>
    <property type="evidence" value="ECO:0007669"/>
    <property type="project" value="UniProtKB-KW"/>
</dbReference>
<feature type="region of interest" description="Disordered" evidence="2">
    <location>
        <begin position="370"/>
        <end position="419"/>
    </location>
</feature>
<keyword evidence="1" id="KW-0863">Zinc-finger</keyword>
<reference evidence="4 5" key="1">
    <citation type="submission" date="2019-09" db="EMBL/GenBank/DDBJ databases">
        <title>Draft genome of the ectomycorrhizal ascomycete Sphaerosporella brunnea.</title>
        <authorList>
            <consortium name="DOE Joint Genome Institute"/>
            <person name="Benucci G.M."/>
            <person name="Marozzi G."/>
            <person name="Antonielli L."/>
            <person name="Sanchez S."/>
            <person name="Marco P."/>
            <person name="Wang X."/>
            <person name="Falini L.B."/>
            <person name="Barry K."/>
            <person name="Haridas S."/>
            <person name="Lipzen A."/>
            <person name="Labutti K."/>
            <person name="Grigoriev I.V."/>
            <person name="Murat C."/>
            <person name="Martin F."/>
            <person name="Albertini E."/>
            <person name="Donnini D."/>
            <person name="Bonito G."/>
        </authorList>
    </citation>
    <scope>NUCLEOTIDE SEQUENCE [LARGE SCALE GENOMIC DNA]</scope>
    <source>
        <strain evidence="4 5">Sb_GMNB300</strain>
    </source>
</reference>
<feature type="region of interest" description="Disordered" evidence="2">
    <location>
        <begin position="514"/>
        <end position="548"/>
    </location>
</feature>
<keyword evidence="1" id="KW-0862">Zinc</keyword>
<protein>
    <recommendedName>
        <fullName evidence="3">C2H2-type domain-containing protein</fullName>
    </recommendedName>
</protein>
<evidence type="ECO:0000259" key="3">
    <source>
        <dbReference type="PROSITE" id="PS50157"/>
    </source>
</evidence>
<dbReference type="Proteomes" id="UP000326924">
    <property type="component" value="Unassembled WGS sequence"/>
</dbReference>
<accession>A0A5J5F0V9</accession>
<evidence type="ECO:0000313" key="5">
    <source>
        <dbReference type="Proteomes" id="UP000326924"/>
    </source>
</evidence>
<sequence length="641" mass="69608">MPMPRVSNRIPQPEPETLVIATAAATFLASAGKPISVEYLIGFLQRTNNFAAMCEHFDSLGYKYNREDLAKHIVEAVSQARAQQGFSMIAPPPRAVQHPIVLAQSVPATKQPPMTESVVHKTSLPQLPVPNKAPPHQPTAVPVKQSFVPTNSVMIGDSPSLTGPFGNIGNDAMDIEGPTTSTTDANQNGKATASGVLSTFSGLGRKSGGLFARTKAHVNEDEAKAPAALDHGTEAPEESTEPKQPLAEKISRKNAARVSKYDSTNIAKTILVIANRHPTEKGLNAHLLPLKENFPGQIEWDSDLSTIRWDIIDTEPIAVDNDMDGDDEGDGDSNAATNAVPVVPRTGSSRALTTISGIASMPNNFCATHTTSAPHQYAPPSSARVNHKRRTVNAASSAIDSPMEGPSKKRKNDHPPSNGDPFKHYACQWTHCGVKLHNFENLKRHMKLHKKKNELFNGYPCHWAGCVRPPTAQQINAAKGRRGGLSPMVWDFGTEAEWERHMEIHVEALKQSAGVGPPALSAGHPHSHHRMKQIPLTSEKDQESGTSDVDYLSDHKGAPITPVAKLSIDTHRFVPPTGFKPNRQFSIAHGNTPQRNKKYEALLEKAKILGAGYECPCAPEPTRELGPPVWRVLPPDWLPEK</sequence>
<proteinExistence type="predicted"/>
<organism evidence="4 5">
    <name type="scientific">Sphaerosporella brunnea</name>
    <dbReference type="NCBI Taxonomy" id="1250544"/>
    <lineage>
        <taxon>Eukaryota</taxon>
        <taxon>Fungi</taxon>
        <taxon>Dikarya</taxon>
        <taxon>Ascomycota</taxon>
        <taxon>Pezizomycotina</taxon>
        <taxon>Pezizomycetes</taxon>
        <taxon>Pezizales</taxon>
        <taxon>Pyronemataceae</taxon>
        <taxon>Sphaerosporella</taxon>
    </lineage>
</organism>